<keyword evidence="1" id="KW-0472">Membrane</keyword>
<feature type="transmembrane region" description="Helical" evidence="1">
    <location>
        <begin position="204"/>
        <end position="229"/>
    </location>
</feature>
<evidence type="ECO:0000256" key="1">
    <source>
        <dbReference type="SAM" id="Phobius"/>
    </source>
</evidence>
<keyword evidence="1" id="KW-1133">Transmembrane helix</keyword>
<evidence type="ECO:0000313" key="2">
    <source>
        <dbReference type="EMBL" id="PCE27523.1"/>
    </source>
</evidence>
<reference evidence="2 3" key="1">
    <citation type="submission" date="2017-01" db="EMBL/GenBank/DDBJ databases">
        <title>Whole-Genome Shotgun Sequencing of Two beta-Proteobacterial Species in Search of the Bulgecin Biosynthetic Cluster.</title>
        <authorList>
            <person name="Horsman M.E."/>
            <person name="Marous D.R."/>
            <person name="Li R."/>
            <person name="Oliver R.A."/>
            <person name="Byun B."/>
            <person name="Emrich S.J."/>
            <person name="Boggess B."/>
            <person name="Townsend C.A."/>
            <person name="Mobashery S."/>
        </authorList>
    </citation>
    <scope>NUCLEOTIDE SEQUENCE [LARGE SCALE GENOMIC DNA]</scope>
    <source>
        <strain evidence="2 3">ATCC 31363</strain>
    </source>
</reference>
<evidence type="ECO:0000313" key="3">
    <source>
        <dbReference type="Proteomes" id="UP000218022"/>
    </source>
</evidence>
<comment type="caution">
    <text evidence="2">The sequence shown here is derived from an EMBL/GenBank/DDBJ whole genome shotgun (WGS) entry which is preliminary data.</text>
</comment>
<gene>
    <name evidence="2" type="ORF">BWP39_03195</name>
</gene>
<proteinExistence type="predicted"/>
<feature type="transmembrane region" description="Helical" evidence="1">
    <location>
        <begin position="158"/>
        <end position="177"/>
    </location>
</feature>
<feature type="transmembrane region" description="Helical" evidence="1">
    <location>
        <begin position="132"/>
        <end position="152"/>
    </location>
</feature>
<dbReference type="AlphaFoldDB" id="A0A2A4F0Y8"/>
<dbReference type="EMBL" id="MTZV01000002">
    <property type="protein sequence ID" value="PCE27523.1"/>
    <property type="molecule type" value="Genomic_DNA"/>
</dbReference>
<keyword evidence="1" id="KW-0812">Transmembrane</keyword>
<sequence>MNLLALTGTLYGDNMKRIEQPISKKFKHCWMYRDDLERVIEILTVNGVPPVMQCDEFEFESAAELYNHLGKKGKRALVLRSIKPHVRISTAIFSGAVDITTYDQTNDARALFSRVVEAVEAGERKPHWRERLFIYVIGIVLMSYGGAYALLLHDSRRYIAASAFVAGIPLFVAHVTYRRVEGTRFFGIARAERQSFFQRKGDDLAVGLISGITGAVIGGVLGVLGTLLLQK</sequence>
<accession>A0A2A4F0Y8</accession>
<dbReference type="Proteomes" id="UP000218022">
    <property type="component" value="Unassembled WGS sequence"/>
</dbReference>
<protein>
    <submittedName>
        <fullName evidence="2">Uncharacterized protein</fullName>
    </submittedName>
</protein>
<organism evidence="2 3">
    <name type="scientific">Paraburkholderia acidicola</name>
    <dbReference type="NCBI Taxonomy" id="1912599"/>
    <lineage>
        <taxon>Bacteria</taxon>
        <taxon>Pseudomonadati</taxon>
        <taxon>Pseudomonadota</taxon>
        <taxon>Betaproteobacteria</taxon>
        <taxon>Burkholderiales</taxon>
        <taxon>Burkholderiaceae</taxon>
        <taxon>Paraburkholderia</taxon>
    </lineage>
</organism>
<name>A0A2A4F0Y8_9BURK</name>